<gene>
    <name evidence="1" type="ORF">DFI_19895</name>
</gene>
<evidence type="ECO:0000313" key="1">
    <source>
        <dbReference type="EMBL" id="ASN83463.1"/>
    </source>
</evidence>
<protein>
    <recommendedName>
        <fullName evidence="3">RES domain-containing protein</fullName>
    </recommendedName>
</protein>
<evidence type="ECO:0008006" key="3">
    <source>
        <dbReference type="Google" id="ProtNLM"/>
    </source>
</evidence>
<dbReference type="KEGG" id="dfc:DFI_19895"/>
<keyword evidence="1" id="KW-0614">Plasmid</keyword>
<organism evidence="1 2">
    <name type="scientific">Deinococcus ficus</name>
    <dbReference type="NCBI Taxonomy" id="317577"/>
    <lineage>
        <taxon>Bacteria</taxon>
        <taxon>Thermotogati</taxon>
        <taxon>Deinococcota</taxon>
        <taxon>Deinococci</taxon>
        <taxon>Deinococcales</taxon>
        <taxon>Deinococcaceae</taxon>
        <taxon>Deinococcus</taxon>
    </lineage>
</organism>
<name>A0A221T3J0_9DEIO</name>
<sequence>MDHFNIGGYHIKGYKEHDTMDGVAYVCTIWREGRKVGSAEQSGRGGSTMLYFADRAEQTAFEALATSRPAREYDDFTVPADGESLVEELITGWQFDRESRKKIVVRTSRKDDLGDLEIKGFKAAVSPAVLRQLKVQDPAITHYWETGKGWKAL</sequence>
<evidence type="ECO:0000313" key="2">
    <source>
        <dbReference type="Proteomes" id="UP000259030"/>
    </source>
</evidence>
<dbReference type="EMBL" id="CP021084">
    <property type="protein sequence ID" value="ASN83463.1"/>
    <property type="molecule type" value="Genomic_DNA"/>
</dbReference>
<dbReference type="AlphaFoldDB" id="A0A221T3J0"/>
<reference evidence="1 2" key="1">
    <citation type="submission" date="2017-05" db="EMBL/GenBank/DDBJ databases">
        <title>The complete genome sequence of Deinococcus ficus isolated from the rhizosphere of the Ficus religiosa L. in Taiwan.</title>
        <authorList>
            <person name="Wu K.-M."/>
            <person name="Liao T.-L."/>
            <person name="Liu Y.-M."/>
            <person name="Young C.-C."/>
            <person name="Tsai S.-F."/>
        </authorList>
    </citation>
    <scope>NUCLEOTIDE SEQUENCE [LARGE SCALE GENOMIC DNA]</scope>
    <source>
        <strain evidence="1 2">CC-FR2-10</strain>
        <plasmid evidence="2">pdfi3</plasmid>
    </source>
</reference>
<keyword evidence="2" id="KW-1185">Reference proteome</keyword>
<dbReference type="RefSeq" id="WP_027462893.1">
    <property type="nucleotide sequence ID" value="NZ_CP021084.1"/>
</dbReference>
<accession>A0A221T3J0</accession>
<dbReference type="Proteomes" id="UP000259030">
    <property type="component" value="Plasmid pDFI3"/>
</dbReference>
<geneLocation type="plasmid" evidence="2">
    <name>pdfi3</name>
</geneLocation>
<proteinExistence type="predicted"/>